<dbReference type="SUPFAM" id="SSF143447">
    <property type="entry name" value="AMMECR1-like"/>
    <property type="match status" value="1"/>
</dbReference>
<dbReference type="InterPro" id="IPR027485">
    <property type="entry name" value="AMMECR1_N"/>
</dbReference>
<dbReference type="Gene3D" id="3.30.700.20">
    <property type="entry name" value="Hypothetical protein ph0010, domain 1"/>
    <property type="match status" value="1"/>
</dbReference>
<evidence type="ECO:0000313" key="3">
    <source>
        <dbReference type="EMBL" id="WGW02710.1"/>
    </source>
</evidence>
<accession>A0ABY8QDX7</accession>
<evidence type="ECO:0000259" key="2">
    <source>
        <dbReference type="PROSITE" id="PS51112"/>
    </source>
</evidence>
<reference evidence="3 4" key="1">
    <citation type="submission" date="2023-05" db="EMBL/GenBank/DDBJ databases">
        <title>YMD87, complete Genome.</title>
        <authorList>
            <person name="Zhang J."/>
            <person name="Xu X."/>
        </authorList>
    </citation>
    <scope>NUCLEOTIDE SEQUENCE [LARGE SCALE GENOMIC DNA]</scope>
    <source>
        <strain evidence="3 4">YMD87</strain>
    </source>
</reference>
<dbReference type="PANTHER" id="PTHR11060">
    <property type="entry name" value="PROTEIN MEMO1"/>
    <property type="match status" value="1"/>
</dbReference>
<dbReference type="Pfam" id="PF01871">
    <property type="entry name" value="AMMECR1"/>
    <property type="match status" value="1"/>
</dbReference>
<dbReference type="EMBL" id="CP124616">
    <property type="protein sequence ID" value="WGW02710.1"/>
    <property type="molecule type" value="Genomic_DNA"/>
</dbReference>
<dbReference type="NCBIfam" id="TIGR04335">
    <property type="entry name" value="AmmeMemoSam_A"/>
    <property type="match status" value="1"/>
</dbReference>
<dbReference type="Gene3D" id="3.30.1490.150">
    <property type="entry name" value="Hypothetical protein ph0010, domain 2"/>
    <property type="match status" value="1"/>
</dbReference>
<protein>
    <submittedName>
        <fullName evidence="3">AmmeMemoRadiSam system protein A</fullName>
    </submittedName>
</protein>
<evidence type="ECO:0000256" key="1">
    <source>
        <dbReference type="ARBA" id="ARBA00006315"/>
    </source>
</evidence>
<feature type="domain" description="AMMECR1" evidence="2">
    <location>
        <begin position="274"/>
        <end position="462"/>
    </location>
</feature>
<sequence length="462" mass="49064">MAVRQTRVAGTFFPNDQQALDRVLGGYDNDWQDMRAGLPSAARAVIAPHAGYDFSGKLAAAAWAALSGADPARIAILSPSHHEAFDGIAVPTIHDAVEVPRRRVRIDSRACAALIRSDMAHGREAAFEREHGIDTQLPFARHHFPKVPVVPMVIGNATEGQVAAAIDRLCRMQGETLFVLSSDLSHFLTQEQALRIDTQTAGLIEAGQGARLTPAHACGARALSGWLASQAGAGCRPLRLGMHSSFTATQDASRVVGYGAWGFFAPQDDILDNASRAALLSLARAALGSRLARGCSPEIDVNSFAVQLRTLMASFVTLERSGQLRGCVGSMAPHRPLAADVAANAVKAGFEDPRFAPISGDEIDALDIKIAVLTRPAPLAITSEADLLEALVPHETGVILGDGDKRGVLLPSVWAGVPNPRDFLAALKRKAGLAPDHWSDSLQVQTFRTEVVTSRAQSSRAA</sequence>
<dbReference type="Proteomes" id="UP001241605">
    <property type="component" value="Chromosome"/>
</dbReference>
<dbReference type="Pfam" id="PF01875">
    <property type="entry name" value="Memo"/>
    <property type="match status" value="1"/>
</dbReference>
<name>A0ABY8QDX7_9RHOB</name>
<evidence type="ECO:0000313" key="4">
    <source>
        <dbReference type="Proteomes" id="UP001241605"/>
    </source>
</evidence>
<dbReference type="InterPro" id="IPR027623">
    <property type="entry name" value="AmmeMemoSam_A"/>
</dbReference>
<dbReference type="InterPro" id="IPR002737">
    <property type="entry name" value="MEMO1_fam"/>
</dbReference>
<comment type="similarity">
    <text evidence="1">Belongs to the MEMO1 family.</text>
</comment>
<organism evidence="3 4">
    <name type="scientific">Tropicibacter oceani</name>
    <dbReference type="NCBI Taxonomy" id="3058420"/>
    <lineage>
        <taxon>Bacteria</taxon>
        <taxon>Pseudomonadati</taxon>
        <taxon>Pseudomonadota</taxon>
        <taxon>Alphaproteobacteria</taxon>
        <taxon>Rhodobacterales</taxon>
        <taxon>Roseobacteraceae</taxon>
        <taxon>Tropicibacter</taxon>
    </lineage>
</organism>
<keyword evidence="4" id="KW-1185">Reference proteome</keyword>
<dbReference type="Gene3D" id="3.40.830.10">
    <property type="entry name" value="LigB-like"/>
    <property type="match status" value="1"/>
</dbReference>
<proteinExistence type="inferred from homology"/>
<dbReference type="PROSITE" id="PS51112">
    <property type="entry name" value="AMMECR1"/>
    <property type="match status" value="1"/>
</dbReference>
<dbReference type="PANTHER" id="PTHR11060:SF0">
    <property type="entry name" value="PROTEIN MEMO1"/>
    <property type="match status" value="1"/>
</dbReference>
<dbReference type="NCBIfam" id="TIGR04336">
    <property type="entry name" value="AmmeMemoSam_B"/>
    <property type="match status" value="1"/>
</dbReference>
<dbReference type="InterPro" id="IPR036071">
    <property type="entry name" value="AMMECR1_dom_sf"/>
</dbReference>
<dbReference type="CDD" id="cd07361">
    <property type="entry name" value="MEMO_like"/>
    <property type="match status" value="1"/>
</dbReference>
<dbReference type="InterPro" id="IPR002733">
    <property type="entry name" value="AMMECR1_domain"/>
</dbReference>
<dbReference type="RefSeq" id="WP_282299342.1">
    <property type="nucleotide sequence ID" value="NZ_CP124616.1"/>
</dbReference>
<gene>
    <name evidence="3" type="primary">amrA</name>
    <name evidence="3" type="ORF">QF118_12260</name>
</gene>